<organism evidence="10 11">
    <name type="scientific">Dermatophilus congolensis</name>
    <dbReference type="NCBI Taxonomy" id="1863"/>
    <lineage>
        <taxon>Bacteria</taxon>
        <taxon>Bacillati</taxon>
        <taxon>Actinomycetota</taxon>
        <taxon>Actinomycetes</taxon>
        <taxon>Micrococcales</taxon>
        <taxon>Dermatophilaceae</taxon>
        <taxon>Dermatophilus</taxon>
    </lineage>
</organism>
<comment type="function">
    <text evidence="8">Conversion of 1,4-dihydroxy-2-naphthoate (DHNA) to demethylmenaquinone (DMK).</text>
</comment>
<dbReference type="InterPro" id="IPR000537">
    <property type="entry name" value="UbiA_prenyltransferase"/>
</dbReference>
<feature type="transmembrane region" description="Helical" evidence="8">
    <location>
        <begin position="172"/>
        <end position="193"/>
    </location>
</feature>
<comment type="similarity">
    <text evidence="8">Belongs to the MenA family. Type 1 subfamily.</text>
</comment>
<evidence type="ECO:0000313" key="11">
    <source>
        <dbReference type="Proteomes" id="UP000254118"/>
    </source>
</evidence>
<dbReference type="PANTHER" id="PTHR13929:SF0">
    <property type="entry name" value="UBIA PRENYLTRANSFERASE DOMAIN-CONTAINING PROTEIN 1"/>
    <property type="match status" value="1"/>
</dbReference>
<gene>
    <name evidence="8 10" type="primary">menA</name>
    <name evidence="10" type="ORF">NCTC7915_00024</name>
</gene>
<comment type="caution">
    <text evidence="10">The sequence shown here is derived from an EMBL/GenBank/DDBJ whole genome shotgun (WGS) entry which is preliminary data.</text>
</comment>
<dbReference type="GO" id="GO:0009234">
    <property type="term" value="P:menaquinone biosynthetic process"/>
    <property type="evidence" value="ECO:0007669"/>
    <property type="project" value="UniProtKB-UniRule"/>
</dbReference>
<feature type="transmembrane region" description="Helical" evidence="8">
    <location>
        <begin position="99"/>
        <end position="132"/>
    </location>
</feature>
<dbReference type="AlphaFoldDB" id="A0AA46BL43"/>
<dbReference type="InterPro" id="IPR026046">
    <property type="entry name" value="UBIAD1"/>
</dbReference>
<keyword evidence="4 8" id="KW-0808">Transferase</keyword>
<proteinExistence type="inferred from homology"/>
<evidence type="ECO:0000313" key="10">
    <source>
        <dbReference type="EMBL" id="STD02933.1"/>
    </source>
</evidence>
<reference evidence="10 11" key="1">
    <citation type="submission" date="2018-06" db="EMBL/GenBank/DDBJ databases">
        <authorList>
            <consortium name="Pathogen Informatics"/>
            <person name="Doyle S."/>
        </authorList>
    </citation>
    <scope>NUCLEOTIDE SEQUENCE [LARGE SCALE GENOMIC DNA]</scope>
    <source>
        <strain evidence="10 11">NCTC7915</strain>
    </source>
</reference>
<keyword evidence="3 8" id="KW-1003">Cell membrane</keyword>
<dbReference type="Proteomes" id="UP000254118">
    <property type="component" value="Unassembled WGS sequence"/>
</dbReference>
<dbReference type="CDD" id="cd13962">
    <property type="entry name" value="PT_UbiA_UBIAD1"/>
    <property type="match status" value="1"/>
</dbReference>
<dbReference type="HAMAP" id="MF_01937">
    <property type="entry name" value="MenA_1"/>
    <property type="match status" value="1"/>
</dbReference>
<evidence type="ECO:0000256" key="4">
    <source>
        <dbReference type="ARBA" id="ARBA00022679"/>
    </source>
</evidence>
<dbReference type="GO" id="GO:0046428">
    <property type="term" value="F:1,4-dihydroxy-2-naphthoate polyprenyltransferase activity"/>
    <property type="evidence" value="ECO:0007669"/>
    <property type="project" value="UniProtKB-UniRule"/>
</dbReference>
<evidence type="ECO:0000256" key="9">
    <source>
        <dbReference type="NCBIfam" id="TIGR00751"/>
    </source>
</evidence>
<dbReference type="PANTHER" id="PTHR13929">
    <property type="entry name" value="1,4-DIHYDROXY-2-NAPHTHOATE OCTAPRENYLTRANSFERASE"/>
    <property type="match status" value="1"/>
</dbReference>
<evidence type="ECO:0000256" key="3">
    <source>
        <dbReference type="ARBA" id="ARBA00022475"/>
    </source>
</evidence>
<feature type="transmembrane region" description="Helical" evidence="8">
    <location>
        <begin position="279"/>
        <end position="297"/>
    </location>
</feature>
<feature type="transmembrane region" description="Helical" evidence="8">
    <location>
        <begin position="40"/>
        <end position="58"/>
    </location>
</feature>
<comment type="subcellular location">
    <subcellularLocation>
        <location evidence="8">Cell membrane</location>
        <topology evidence="8">Multi-pass membrane protein</topology>
    </subcellularLocation>
    <subcellularLocation>
        <location evidence="1">Membrane</location>
        <topology evidence="1">Multi-pass membrane protein</topology>
    </subcellularLocation>
</comment>
<dbReference type="InterPro" id="IPR004657">
    <property type="entry name" value="MenA"/>
</dbReference>
<dbReference type="GO" id="GO:0005886">
    <property type="term" value="C:plasma membrane"/>
    <property type="evidence" value="ECO:0007669"/>
    <property type="project" value="UniProtKB-SubCell"/>
</dbReference>
<keyword evidence="5 8" id="KW-0812">Transmembrane</keyword>
<feature type="transmembrane region" description="Helical" evidence="8">
    <location>
        <begin position="214"/>
        <end position="234"/>
    </location>
</feature>
<evidence type="ECO:0000256" key="5">
    <source>
        <dbReference type="ARBA" id="ARBA00022692"/>
    </source>
</evidence>
<accession>A0AA46BL43</accession>
<dbReference type="NCBIfam" id="NF004751">
    <property type="entry name" value="PRK06080.1-3"/>
    <property type="match status" value="1"/>
</dbReference>
<dbReference type="GO" id="GO:0042371">
    <property type="term" value="P:vitamin K biosynthetic process"/>
    <property type="evidence" value="ECO:0007669"/>
    <property type="project" value="TreeGrafter"/>
</dbReference>
<dbReference type="NCBIfam" id="TIGR00751">
    <property type="entry name" value="menA"/>
    <property type="match status" value="1"/>
</dbReference>
<feature type="transmembrane region" description="Helical" evidence="8">
    <location>
        <begin position="240"/>
        <end position="259"/>
    </location>
</feature>
<comment type="catalytic activity">
    <reaction evidence="8">
        <text>an all-trans-polyprenyl diphosphate + 1,4-dihydroxy-2-naphthoate + H(+) = a 2-demethylmenaquinol + CO2 + diphosphate</text>
        <dbReference type="Rhea" id="RHEA:26478"/>
        <dbReference type="Rhea" id="RHEA-COMP:9563"/>
        <dbReference type="Rhea" id="RHEA-COMP:9564"/>
        <dbReference type="ChEBI" id="CHEBI:11173"/>
        <dbReference type="ChEBI" id="CHEBI:15378"/>
        <dbReference type="ChEBI" id="CHEBI:16526"/>
        <dbReference type="ChEBI" id="CHEBI:33019"/>
        <dbReference type="ChEBI" id="CHEBI:55437"/>
        <dbReference type="ChEBI" id="CHEBI:58914"/>
        <dbReference type="EC" id="2.5.1.74"/>
    </reaction>
</comment>
<dbReference type="PIRSF" id="PIRSF005355">
    <property type="entry name" value="UBIAD1"/>
    <property type="match status" value="1"/>
</dbReference>
<name>A0AA46BL43_9MICO</name>
<keyword evidence="6 8" id="KW-1133">Transmembrane helix</keyword>
<evidence type="ECO:0000256" key="7">
    <source>
        <dbReference type="ARBA" id="ARBA00023136"/>
    </source>
</evidence>
<dbReference type="Pfam" id="PF01040">
    <property type="entry name" value="UbiA"/>
    <property type="match status" value="1"/>
</dbReference>
<evidence type="ECO:0000256" key="6">
    <source>
        <dbReference type="ARBA" id="ARBA00022989"/>
    </source>
</evidence>
<protein>
    <recommendedName>
        <fullName evidence="8 9">1,4-dihydroxy-2-naphthoate octaprenyltransferase</fullName>
        <shortName evidence="8">DHNA-octaprenyltransferase</shortName>
        <ecNumber evidence="8 9">2.5.1.74</ecNumber>
    </recommendedName>
</protein>
<dbReference type="RefSeq" id="WP_115028988.1">
    <property type="nucleotide sequence ID" value="NZ_UFYA01000001.1"/>
</dbReference>
<evidence type="ECO:0000256" key="1">
    <source>
        <dbReference type="ARBA" id="ARBA00004141"/>
    </source>
</evidence>
<keyword evidence="2 8" id="KW-0474">Menaquinone biosynthesis</keyword>
<evidence type="ECO:0000256" key="8">
    <source>
        <dbReference type="HAMAP-Rule" id="MF_01937"/>
    </source>
</evidence>
<dbReference type="EMBL" id="UFYA01000001">
    <property type="protein sequence ID" value="STD02933.1"/>
    <property type="molecule type" value="Genomic_DNA"/>
</dbReference>
<evidence type="ECO:0000256" key="2">
    <source>
        <dbReference type="ARBA" id="ARBA00022428"/>
    </source>
</evidence>
<feature type="transmembrane region" description="Helical" evidence="8">
    <location>
        <begin position="139"/>
        <end position="160"/>
    </location>
</feature>
<sequence>MATYKEWVQGARPRTLPAAVAPVVIGAGSAYAVDRGIFPFAVLALLVALALQIGVNYANDYSDGIRGTDDTNVRIGPIRLVGQGLATPQAVKNAAFISFGVAAFFGLALVAFANTLWMIGVGLLAIVAAWFYTGGKKPYGYLGLGEVMVFIFFGLVATLGTTYTQTLYITPASIAGAVGVGSLSCAILMANNLRDIHTDPGAGKITLAVRLGEPGARLAYAGMIAVAAICSLIAGFFHPGAWFCLITFVYIIPGVRQVLRGSSGRDLITVLGRTGKFTLIYGIFLGLGMAIWRLPAIG</sequence>
<keyword evidence="7 8" id="KW-0472">Membrane</keyword>
<comment type="pathway">
    <text evidence="8">Quinol/quinone metabolism; menaquinone biosynthesis; menaquinol from 1,4-dihydroxy-2-naphthoate: step 1/2.</text>
</comment>
<dbReference type="EC" id="2.5.1.74" evidence="8 9"/>